<proteinExistence type="predicted"/>
<keyword evidence="2" id="KW-1185">Reference proteome</keyword>
<organism evidence="1 2">
    <name type="scientific">Mycobacterium phage Phabba</name>
    <dbReference type="NCBI Taxonomy" id="2027899"/>
    <lineage>
        <taxon>Viruses</taxon>
        <taxon>Duplodnaviria</taxon>
        <taxon>Heunggongvirae</taxon>
        <taxon>Uroviricota</taxon>
        <taxon>Caudoviricetes</taxon>
        <taxon>Ceeclamvirinae</taxon>
        <taxon>Myrnavirus</taxon>
        <taxon>Myrnavirus phabba</taxon>
        <taxon>Myranavirus phabba</taxon>
    </lineage>
</organism>
<dbReference type="Proteomes" id="UP000226037">
    <property type="component" value="Segment"/>
</dbReference>
<name>A0A249XTR2_9CAUD</name>
<protein>
    <submittedName>
        <fullName evidence="1">Uncharacterized protein</fullName>
    </submittedName>
</protein>
<gene>
    <name evidence="1" type="ORF">SEA_PHABBA_19</name>
</gene>
<reference evidence="2" key="1">
    <citation type="submission" date="2017-08" db="EMBL/GenBank/DDBJ databases">
        <authorList>
            <person name="de Groot N.N."/>
        </authorList>
    </citation>
    <scope>NUCLEOTIDE SEQUENCE [LARGE SCALE GENOMIC DNA]</scope>
</reference>
<accession>A0A249XTR2</accession>
<evidence type="ECO:0000313" key="2">
    <source>
        <dbReference type="Proteomes" id="UP000226037"/>
    </source>
</evidence>
<sequence>MSHAVEEFHQEGSLGISNLEEVLYELNLHAESGEQVDVGLQVSHEGRIWLCVNGMALIRFKPNMAQMHVRR</sequence>
<evidence type="ECO:0000313" key="1">
    <source>
        <dbReference type="EMBL" id="ASZ74594.1"/>
    </source>
</evidence>
<dbReference type="EMBL" id="MF668280">
    <property type="protein sequence ID" value="ASZ74594.1"/>
    <property type="molecule type" value="Genomic_DNA"/>
</dbReference>